<accession>A0A2N0RUJ8</accession>
<sequence length="150" mass="17494">MGIGNPYDIRNRAMNDLIKVYSSTFASGIKRFTMRYRFKKDRQQSITIKSKHWDRKKVSTFFCGSRLVMNKLGEFYLCIPRPLELRTENQGLLIVNEEQRRTRLNTGGIYYNMTKSESKIFDNRYKILGGQNKIMTVNAIEGIPVSLLVI</sequence>
<protein>
    <submittedName>
        <fullName evidence="1">Uncharacterized protein</fullName>
    </submittedName>
</protein>
<organism evidence="1 2">
    <name type="scientific">Rhizophagus irregularis</name>
    <dbReference type="NCBI Taxonomy" id="588596"/>
    <lineage>
        <taxon>Eukaryota</taxon>
        <taxon>Fungi</taxon>
        <taxon>Fungi incertae sedis</taxon>
        <taxon>Mucoromycota</taxon>
        <taxon>Glomeromycotina</taxon>
        <taxon>Glomeromycetes</taxon>
        <taxon>Glomerales</taxon>
        <taxon>Glomeraceae</taxon>
        <taxon>Rhizophagus</taxon>
    </lineage>
</organism>
<dbReference type="VEuPathDB" id="FungiDB:FUN_005172"/>
<reference evidence="1 2" key="2">
    <citation type="submission" date="2017-10" db="EMBL/GenBank/DDBJ databases">
        <title>Genome analyses suggest a sexual origin of heterokaryosis in a supposedly ancient asexual fungus.</title>
        <authorList>
            <person name="Corradi N."/>
            <person name="Sedzielewska K."/>
            <person name="Noel J."/>
            <person name="Charron P."/>
            <person name="Farinelli L."/>
            <person name="Marton T."/>
            <person name="Kruger M."/>
            <person name="Pelin A."/>
            <person name="Brachmann A."/>
            <person name="Corradi N."/>
        </authorList>
    </citation>
    <scope>NUCLEOTIDE SEQUENCE [LARGE SCALE GENOMIC DNA]</scope>
    <source>
        <strain evidence="1 2">A1</strain>
    </source>
</reference>
<gene>
    <name evidence="1" type="ORF">RhiirA1_394098</name>
</gene>
<comment type="caution">
    <text evidence="1">The sequence shown here is derived from an EMBL/GenBank/DDBJ whole genome shotgun (WGS) entry which is preliminary data.</text>
</comment>
<evidence type="ECO:0000313" key="1">
    <source>
        <dbReference type="EMBL" id="PKC66948.1"/>
    </source>
</evidence>
<proteinExistence type="predicted"/>
<name>A0A2N0RUJ8_9GLOM</name>
<dbReference type="Proteomes" id="UP000232688">
    <property type="component" value="Unassembled WGS sequence"/>
</dbReference>
<dbReference type="EMBL" id="LLXH01000425">
    <property type="protein sequence ID" value="PKC66948.1"/>
    <property type="molecule type" value="Genomic_DNA"/>
</dbReference>
<dbReference type="VEuPathDB" id="FungiDB:RhiirA1_394098"/>
<dbReference type="VEuPathDB" id="FungiDB:RhiirFUN_025354"/>
<evidence type="ECO:0000313" key="2">
    <source>
        <dbReference type="Proteomes" id="UP000232688"/>
    </source>
</evidence>
<dbReference type="AlphaFoldDB" id="A0A2N0RUJ8"/>
<reference evidence="1 2" key="1">
    <citation type="submission" date="2017-10" db="EMBL/GenBank/DDBJ databases">
        <title>Extensive intraspecific genome diversity in a model arbuscular mycorrhizal fungus.</title>
        <authorList>
            <person name="Chen E.C.H."/>
            <person name="Morin E."/>
            <person name="Baudet D."/>
            <person name="Noel J."/>
            <person name="Ndikumana S."/>
            <person name="Charron P."/>
            <person name="St-Onge C."/>
            <person name="Giorgi J."/>
            <person name="Grigoriev I.V."/>
            <person name="Roux C."/>
            <person name="Martin F.M."/>
            <person name="Corradi N."/>
        </authorList>
    </citation>
    <scope>NUCLEOTIDE SEQUENCE [LARGE SCALE GENOMIC DNA]</scope>
    <source>
        <strain evidence="1 2">A1</strain>
    </source>
</reference>